<evidence type="ECO:0000313" key="3">
    <source>
        <dbReference type="Proteomes" id="UP000199682"/>
    </source>
</evidence>
<reference evidence="3" key="1">
    <citation type="submission" date="2016-10" db="EMBL/GenBank/DDBJ databases">
        <authorList>
            <person name="Varghese N."/>
            <person name="Submissions S."/>
        </authorList>
    </citation>
    <scope>NUCLEOTIDE SEQUENCE [LARGE SCALE GENOMIC DNA]</scope>
    <source>
        <strain evidence="3">DSM 44796</strain>
    </source>
</reference>
<sequence length="219" mass="22770">MLIDHTRPLDTVPLGTALTVTHASDRGPRRYNADAFAVGRRTFVVADGVGDSASAAEAAWAAARAAALLTDPVAAILAARDALQVHSGDAVIVVATARPDGGFAVAWAGDARAYASDGSDLVQLTTDHTVAEYFRERGIKAEPRLEHVVTNTVRHATPENIGRAATRAPRLALVSDGIYGPLGHNGIEAIMSGNATAERLVRAALYARGTDNATALVVS</sequence>
<dbReference type="SMART" id="SM00332">
    <property type="entry name" value="PP2Cc"/>
    <property type="match status" value="1"/>
</dbReference>
<feature type="domain" description="PPM-type phosphatase" evidence="1">
    <location>
        <begin position="19"/>
        <end position="219"/>
    </location>
</feature>
<proteinExistence type="predicted"/>
<evidence type="ECO:0000259" key="1">
    <source>
        <dbReference type="PROSITE" id="PS51746"/>
    </source>
</evidence>
<dbReference type="Gene3D" id="3.60.40.10">
    <property type="entry name" value="PPM-type phosphatase domain"/>
    <property type="match status" value="1"/>
</dbReference>
<name>A0A1G8YYX2_9PSEU</name>
<protein>
    <submittedName>
        <fullName evidence="2">Protein phosphatase</fullName>
    </submittedName>
</protein>
<gene>
    <name evidence="2" type="ORF">SAMN04488074_104195</name>
</gene>
<organism evidence="2 3">
    <name type="scientific">Lentzea albidocapillata subsp. violacea</name>
    <dbReference type="NCBI Taxonomy" id="128104"/>
    <lineage>
        <taxon>Bacteria</taxon>
        <taxon>Bacillati</taxon>
        <taxon>Actinomycetota</taxon>
        <taxon>Actinomycetes</taxon>
        <taxon>Pseudonocardiales</taxon>
        <taxon>Pseudonocardiaceae</taxon>
        <taxon>Lentzea</taxon>
    </lineage>
</organism>
<dbReference type="EMBL" id="FNET01000004">
    <property type="protein sequence ID" value="SDK08052.1"/>
    <property type="molecule type" value="Genomic_DNA"/>
</dbReference>
<accession>A0A1G8YYX2</accession>
<dbReference type="InterPro" id="IPR001932">
    <property type="entry name" value="PPM-type_phosphatase-like_dom"/>
</dbReference>
<dbReference type="RefSeq" id="WP_090005805.1">
    <property type="nucleotide sequence ID" value="NZ_FNET01000004.1"/>
</dbReference>
<dbReference type="InterPro" id="IPR036457">
    <property type="entry name" value="PPM-type-like_dom_sf"/>
</dbReference>
<dbReference type="SUPFAM" id="SSF81606">
    <property type="entry name" value="PP2C-like"/>
    <property type="match status" value="1"/>
</dbReference>
<dbReference type="AlphaFoldDB" id="A0A1G8YYX2"/>
<evidence type="ECO:0000313" key="2">
    <source>
        <dbReference type="EMBL" id="SDK08052.1"/>
    </source>
</evidence>
<dbReference type="PROSITE" id="PS51746">
    <property type="entry name" value="PPM_2"/>
    <property type="match status" value="1"/>
</dbReference>
<dbReference type="Proteomes" id="UP000199682">
    <property type="component" value="Unassembled WGS sequence"/>
</dbReference>